<reference evidence="1 2" key="2">
    <citation type="journal article" date="2019" name="G3 (Bethesda)">
        <title>Hybrid Assembly of the Genome of the Entomopathogenic Nematode Steinernema carpocapsae Identifies the X-Chromosome.</title>
        <authorList>
            <person name="Serra L."/>
            <person name="Macchietto M."/>
            <person name="Macias-Munoz A."/>
            <person name="McGill C.J."/>
            <person name="Rodriguez I.M."/>
            <person name="Rodriguez B."/>
            <person name="Murad R."/>
            <person name="Mortazavi A."/>
        </authorList>
    </citation>
    <scope>NUCLEOTIDE SEQUENCE [LARGE SCALE GENOMIC DNA]</scope>
    <source>
        <strain evidence="1 2">ALL</strain>
    </source>
</reference>
<evidence type="ECO:0000313" key="1">
    <source>
        <dbReference type="EMBL" id="TKR58412.1"/>
    </source>
</evidence>
<sequence>MPASRHLIFKSLSSRPKLPSPSLSYIIFSKPPAADKSQTAASLRCLYVHFVPADDPRHLFAPREREAWSCFFALLRF</sequence>
<dbReference type="EMBL" id="AZBU02000013">
    <property type="protein sequence ID" value="TKR58412.1"/>
    <property type="molecule type" value="Genomic_DNA"/>
</dbReference>
<reference evidence="1 2" key="1">
    <citation type="journal article" date="2015" name="Genome Biol.">
        <title>Comparative genomics of Steinernema reveals deeply conserved gene regulatory networks.</title>
        <authorList>
            <person name="Dillman A.R."/>
            <person name="Macchietto M."/>
            <person name="Porter C.F."/>
            <person name="Rogers A."/>
            <person name="Williams B."/>
            <person name="Antoshechkin I."/>
            <person name="Lee M.M."/>
            <person name="Goodwin Z."/>
            <person name="Lu X."/>
            <person name="Lewis E.E."/>
            <person name="Goodrich-Blair H."/>
            <person name="Stock S.P."/>
            <person name="Adams B.J."/>
            <person name="Sternberg P.W."/>
            <person name="Mortazavi A."/>
        </authorList>
    </citation>
    <scope>NUCLEOTIDE SEQUENCE [LARGE SCALE GENOMIC DNA]</scope>
    <source>
        <strain evidence="1 2">ALL</strain>
    </source>
</reference>
<gene>
    <name evidence="1" type="ORF">L596_029860</name>
</gene>
<comment type="caution">
    <text evidence="1">The sequence shown here is derived from an EMBL/GenBank/DDBJ whole genome shotgun (WGS) entry which is preliminary data.</text>
</comment>
<evidence type="ECO:0000313" key="2">
    <source>
        <dbReference type="Proteomes" id="UP000298663"/>
    </source>
</evidence>
<accession>A0A4U5LR21</accession>
<dbReference type="Proteomes" id="UP000298663">
    <property type="component" value="Unassembled WGS sequence"/>
</dbReference>
<dbReference type="AlphaFoldDB" id="A0A4U5LR21"/>
<proteinExistence type="predicted"/>
<name>A0A4U5LR21_STECR</name>
<keyword evidence="2" id="KW-1185">Reference proteome</keyword>
<organism evidence="1 2">
    <name type="scientific">Steinernema carpocapsae</name>
    <name type="common">Entomopathogenic nematode</name>
    <dbReference type="NCBI Taxonomy" id="34508"/>
    <lineage>
        <taxon>Eukaryota</taxon>
        <taxon>Metazoa</taxon>
        <taxon>Ecdysozoa</taxon>
        <taxon>Nematoda</taxon>
        <taxon>Chromadorea</taxon>
        <taxon>Rhabditida</taxon>
        <taxon>Tylenchina</taxon>
        <taxon>Panagrolaimomorpha</taxon>
        <taxon>Strongyloidoidea</taxon>
        <taxon>Steinernematidae</taxon>
        <taxon>Steinernema</taxon>
    </lineage>
</organism>
<protein>
    <submittedName>
        <fullName evidence="1">Uncharacterized protein</fullName>
    </submittedName>
</protein>